<evidence type="ECO:0000256" key="1">
    <source>
        <dbReference type="SAM" id="MobiDB-lite"/>
    </source>
</evidence>
<proteinExistence type="predicted"/>
<feature type="region of interest" description="Disordered" evidence="1">
    <location>
        <begin position="1"/>
        <end position="20"/>
    </location>
</feature>
<dbReference type="GO" id="GO:0008276">
    <property type="term" value="F:protein methyltransferase activity"/>
    <property type="evidence" value="ECO:0007669"/>
    <property type="project" value="InterPro"/>
</dbReference>
<dbReference type="Gene3D" id="3.40.50.150">
    <property type="entry name" value="Vaccinia Virus protein VP39"/>
    <property type="match status" value="1"/>
</dbReference>
<name>A0AAE1MX42_9FABA</name>
<reference evidence="2" key="1">
    <citation type="submission" date="2023-10" db="EMBL/GenBank/DDBJ databases">
        <title>Chromosome-level genome of the transformable northern wattle, Acacia crassicarpa.</title>
        <authorList>
            <person name="Massaro I."/>
            <person name="Sinha N.R."/>
            <person name="Poethig S."/>
            <person name="Leichty A.R."/>
        </authorList>
    </citation>
    <scope>NUCLEOTIDE SEQUENCE</scope>
    <source>
        <strain evidence="2">Acra3RX</strain>
        <tissue evidence="2">Leaf</tissue>
    </source>
</reference>
<keyword evidence="3" id="KW-1185">Reference proteome</keyword>
<dbReference type="Proteomes" id="UP001293593">
    <property type="component" value="Unassembled WGS sequence"/>
</dbReference>
<gene>
    <name evidence="2" type="ORF">QN277_016638</name>
</gene>
<sequence>MERIRNQEQNRHEEEEDDDDDTISLDEAFFINDNYQLTDFTFGSQEIQLFCLHTASTDFDLTGQVVWPGAILLNEYLSKNSEILQGCTVIELGSGVGITGILCSRFCQKVVLTDHNEEVLKILKKNIELHSIPENNCPTSDGLVAEKLEWGNSDHINGILQNHPGGFDFILGADICFQQSSIPLLFDTVKMLLLVKGDRKCKFILAYVSRAKTIDLMIVKEASKHGLQMKELPATRRIVANLEGVVFEITLHWHL</sequence>
<comment type="caution">
    <text evidence="2">The sequence shown here is derived from an EMBL/GenBank/DDBJ whole genome shotgun (WGS) entry which is preliminary data.</text>
</comment>
<dbReference type="EMBL" id="JAWXYG010000003">
    <property type="protein sequence ID" value="KAK4278851.1"/>
    <property type="molecule type" value="Genomic_DNA"/>
</dbReference>
<dbReference type="Pfam" id="PF10294">
    <property type="entry name" value="Methyltransf_16"/>
    <property type="match status" value="1"/>
</dbReference>
<dbReference type="InterPro" id="IPR029063">
    <property type="entry name" value="SAM-dependent_MTases_sf"/>
</dbReference>
<dbReference type="PANTHER" id="PTHR23108">
    <property type="entry name" value="METHYLTRANSFERASE-RELATED"/>
    <property type="match status" value="1"/>
</dbReference>
<evidence type="ECO:0008006" key="4">
    <source>
        <dbReference type="Google" id="ProtNLM"/>
    </source>
</evidence>
<dbReference type="InterPro" id="IPR038899">
    <property type="entry name" value="METTL22"/>
</dbReference>
<dbReference type="PANTHER" id="PTHR23108:SF3">
    <property type="entry name" value="METHYLTRANSFERASE FAMILY PROTEIN"/>
    <property type="match status" value="1"/>
</dbReference>
<dbReference type="InterPro" id="IPR019410">
    <property type="entry name" value="Methyltransf_16"/>
</dbReference>
<evidence type="ECO:0000313" key="3">
    <source>
        <dbReference type="Proteomes" id="UP001293593"/>
    </source>
</evidence>
<dbReference type="SUPFAM" id="SSF53335">
    <property type="entry name" value="S-adenosyl-L-methionine-dependent methyltransferases"/>
    <property type="match status" value="1"/>
</dbReference>
<organism evidence="2 3">
    <name type="scientific">Acacia crassicarpa</name>
    <name type="common">northern wattle</name>
    <dbReference type="NCBI Taxonomy" id="499986"/>
    <lineage>
        <taxon>Eukaryota</taxon>
        <taxon>Viridiplantae</taxon>
        <taxon>Streptophyta</taxon>
        <taxon>Embryophyta</taxon>
        <taxon>Tracheophyta</taxon>
        <taxon>Spermatophyta</taxon>
        <taxon>Magnoliopsida</taxon>
        <taxon>eudicotyledons</taxon>
        <taxon>Gunneridae</taxon>
        <taxon>Pentapetalae</taxon>
        <taxon>rosids</taxon>
        <taxon>fabids</taxon>
        <taxon>Fabales</taxon>
        <taxon>Fabaceae</taxon>
        <taxon>Caesalpinioideae</taxon>
        <taxon>mimosoid clade</taxon>
        <taxon>Acacieae</taxon>
        <taxon>Acacia</taxon>
    </lineage>
</organism>
<accession>A0AAE1MX42</accession>
<evidence type="ECO:0000313" key="2">
    <source>
        <dbReference type="EMBL" id="KAK4278851.1"/>
    </source>
</evidence>
<dbReference type="GO" id="GO:0005634">
    <property type="term" value="C:nucleus"/>
    <property type="evidence" value="ECO:0007669"/>
    <property type="project" value="TreeGrafter"/>
</dbReference>
<feature type="compositionally biased region" description="Basic and acidic residues" evidence="1">
    <location>
        <begin position="1"/>
        <end position="13"/>
    </location>
</feature>
<protein>
    <recommendedName>
        <fullName evidence="4">Protein N-lysine methyltransferase METTL21A</fullName>
    </recommendedName>
</protein>
<dbReference type="AlphaFoldDB" id="A0AAE1MX42"/>